<gene>
    <name evidence="2" type="ORF">E2C01_013390</name>
</gene>
<sequence>MELGQRRHISRPQQTTVRVIVKSGTLVTIISELHGFQLKGAPRKAVSSFSRGTIEPGHGIHKSTTNSGSLKAPPDRNSHQRLPPPMMFPLAFSVPFPPLAPFRPFSPQDPCVSFPLSPLALP</sequence>
<organism evidence="2 3">
    <name type="scientific">Portunus trituberculatus</name>
    <name type="common">Swimming crab</name>
    <name type="synonym">Neptunus trituberculatus</name>
    <dbReference type="NCBI Taxonomy" id="210409"/>
    <lineage>
        <taxon>Eukaryota</taxon>
        <taxon>Metazoa</taxon>
        <taxon>Ecdysozoa</taxon>
        <taxon>Arthropoda</taxon>
        <taxon>Crustacea</taxon>
        <taxon>Multicrustacea</taxon>
        <taxon>Malacostraca</taxon>
        <taxon>Eumalacostraca</taxon>
        <taxon>Eucarida</taxon>
        <taxon>Decapoda</taxon>
        <taxon>Pleocyemata</taxon>
        <taxon>Brachyura</taxon>
        <taxon>Eubrachyura</taxon>
        <taxon>Portunoidea</taxon>
        <taxon>Portunidae</taxon>
        <taxon>Portuninae</taxon>
        <taxon>Portunus</taxon>
    </lineage>
</organism>
<comment type="caution">
    <text evidence="2">The sequence shown here is derived from an EMBL/GenBank/DDBJ whole genome shotgun (WGS) entry which is preliminary data.</text>
</comment>
<evidence type="ECO:0000256" key="1">
    <source>
        <dbReference type="SAM" id="MobiDB-lite"/>
    </source>
</evidence>
<feature type="region of interest" description="Disordered" evidence="1">
    <location>
        <begin position="48"/>
        <end position="84"/>
    </location>
</feature>
<dbReference type="AlphaFoldDB" id="A0A5B7DGZ4"/>
<proteinExistence type="predicted"/>
<dbReference type="Proteomes" id="UP000324222">
    <property type="component" value="Unassembled WGS sequence"/>
</dbReference>
<protein>
    <submittedName>
        <fullName evidence="2">Uncharacterized protein</fullName>
    </submittedName>
</protein>
<accession>A0A5B7DGZ4</accession>
<dbReference type="EMBL" id="VSRR010000872">
    <property type="protein sequence ID" value="MPC20447.1"/>
    <property type="molecule type" value="Genomic_DNA"/>
</dbReference>
<evidence type="ECO:0000313" key="3">
    <source>
        <dbReference type="Proteomes" id="UP000324222"/>
    </source>
</evidence>
<name>A0A5B7DGZ4_PORTR</name>
<keyword evidence="3" id="KW-1185">Reference proteome</keyword>
<evidence type="ECO:0000313" key="2">
    <source>
        <dbReference type="EMBL" id="MPC20447.1"/>
    </source>
</evidence>
<reference evidence="2 3" key="1">
    <citation type="submission" date="2019-05" db="EMBL/GenBank/DDBJ databases">
        <title>Another draft genome of Portunus trituberculatus and its Hox gene families provides insights of decapod evolution.</title>
        <authorList>
            <person name="Jeong J.-H."/>
            <person name="Song I."/>
            <person name="Kim S."/>
            <person name="Choi T."/>
            <person name="Kim D."/>
            <person name="Ryu S."/>
            <person name="Kim W."/>
        </authorList>
    </citation>
    <scope>NUCLEOTIDE SEQUENCE [LARGE SCALE GENOMIC DNA]</scope>
    <source>
        <tissue evidence="2">Muscle</tissue>
    </source>
</reference>